<dbReference type="Pfam" id="PF24035">
    <property type="entry name" value="DUF7344"/>
    <property type="match status" value="1"/>
</dbReference>
<accession>A0ABD5UIZ7</accession>
<organism evidence="2 3">
    <name type="scientific">Halorubrum trueperi</name>
    <dbReference type="NCBI Taxonomy" id="2004704"/>
    <lineage>
        <taxon>Archaea</taxon>
        <taxon>Methanobacteriati</taxon>
        <taxon>Methanobacteriota</taxon>
        <taxon>Stenosarchaea group</taxon>
        <taxon>Halobacteria</taxon>
        <taxon>Halobacteriales</taxon>
        <taxon>Haloferacaceae</taxon>
        <taxon>Halorubrum</taxon>
    </lineage>
</organism>
<protein>
    <submittedName>
        <fullName evidence="2">ArsR family transcriptional regulator</fullName>
    </submittedName>
</protein>
<dbReference type="InterPro" id="IPR036388">
    <property type="entry name" value="WH-like_DNA-bd_sf"/>
</dbReference>
<reference evidence="2 3" key="1">
    <citation type="journal article" date="2019" name="Int. J. Syst. Evol. Microbiol.">
        <title>The Global Catalogue of Microorganisms (GCM) 10K type strain sequencing project: providing services to taxonomists for standard genome sequencing and annotation.</title>
        <authorList>
            <consortium name="The Broad Institute Genomics Platform"/>
            <consortium name="The Broad Institute Genome Sequencing Center for Infectious Disease"/>
            <person name="Wu L."/>
            <person name="Ma J."/>
        </authorList>
    </citation>
    <scope>NUCLEOTIDE SEQUENCE [LARGE SCALE GENOMIC DNA]</scope>
    <source>
        <strain evidence="2 3">Y73</strain>
    </source>
</reference>
<dbReference type="Gene3D" id="1.10.10.10">
    <property type="entry name" value="Winged helix-like DNA-binding domain superfamily/Winged helix DNA-binding domain"/>
    <property type="match status" value="1"/>
</dbReference>
<feature type="domain" description="DUF7344" evidence="1">
    <location>
        <begin position="11"/>
        <end position="88"/>
    </location>
</feature>
<dbReference type="AlphaFoldDB" id="A0ABD5UIZ7"/>
<dbReference type="EMBL" id="JBHSXI010000011">
    <property type="protein sequence ID" value="MFC6889442.1"/>
    <property type="molecule type" value="Genomic_DNA"/>
</dbReference>
<dbReference type="SUPFAM" id="SSF46785">
    <property type="entry name" value="Winged helix' DNA-binding domain"/>
    <property type="match status" value="1"/>
</dbReference>
<name>A0ABD5UIZ7_9EURY</name>
<dbReference type="InterPro" id="IPR036390">
    <property type="entry name" value="WH_DNA-bd_sf"/>
</dbReference>
<dbReference type="Proteomes" id="UP001596333">
    <property type="component" value="Unassembled WGS sequence"/>
</dbReference>
<evidence type="ECO:0000259" key="1">
    <source>
        <dbReference type="Pfam" id="PF24035"/>
    </source>
</evidence>
<proteinExistence type="predicted"/>
<keyword evidence="3" id="KW-1185">Reference proteome</keyword>
<sequence length="111" mass="12365">MTTDDLDACLRLLGNQQRRQILRYLRRDPAGIATIEELIDVAAEAQGGSGSVRSGERDRLGVQLSHAHLPMLADRDVVTYDREDGTVQYRPDERIESVLDALAENTPQATF</sequence>
<gene>
    <name evidence="2" type="ORF">ACFQEY_10505</name>
</gene>
<dbReference type="InterPro" id="IPR055768">
    <property type="entry name" value="DUF7344"/>
</dbReference>
<evidence type="ECO:0000313" key="2">
    <source>
        <dbReference type="EMBL" id="MFC6889442.1"/>
    </source>
</evidence>
<evidence type="ECO:0000313" key="3">
    <source>
        <dbReference type="Proteomes" id="UP001596333"/>
    </source>
</evidence>
<comment type="caution">
    <text evidence="2">The sequence shown here is derived from an EMBL/GenBank/DDBJ whole genome shotgun (WGS) entry which is preliminary data.</text>
</comment>